<dbReference type="SMART" id="SM00900">
    <property type="entry name" value="FMN_bind"/>
    <property type="match status" value="1"/>
</dbReference>
<evidence type="ECO:0000256" key="6">
    <source>
        <dbReference type="HAMAP-Rule" id="MF_00479"/>
    </source>
</evidence>
<dbReference type="Pfam" id="PF04205">
    <property type="entry name" value="FMN_bind"/>
    <property type="match status" value="1"/>
</dbReference>
<dbReference type="GO" id="GO:0009055">
    <property type="term" value="F:electron transfer activity"/>
    <property type="evidence" value="ECO:0007669"/>
    <property type="project" value="InterPro"/>
</dbReference>
<comment type="cofactor">
    <cofactor evidence="6">
        <name>FMN</name>
        <dbReference type="ChEBI" id="CHEBI:58210"/>
    </cofactor>
</comment>
<dbReference type="GO" id="GO:0005886">
    <property type="term" value="C:plasma membrane"/>
    <property type="evidence" value="ECO:0007669"/>
    <property type="project" value="UniProtKB-SubCell"/>
</dbReference>
<evidence type="ECO:0000313" key="8">
    <source>
        <dbReference type="EMBL" id="MCM1991706.1"/>
    </source>
</evidence>
<comment type="similarity">
    <text evidence="6">Belongs to the RnfG family.</text>
</comment>
<dbReference type="EMBL" id="JAGSOJ010000004">
    <property type="protein sequence ID" value="MCM1991706.1"/>
    <property type="molecule type" value="Genomic_DNA"/>
</dbReference>
<keyword evidence="6" id="KW-1278">Translocase</keyword>
<sequence length="186" mass="19318">MKNNIKLGMILLLIAALAGLSLGAVHSITAEPIAKANASAKQNAMIEILPKAAEFKDQEIELNDKILEVNAGYKDGEIIGYAIKVSPKGYSGAVEIMVGVYTDGTIGGIKILSHSETPGLGANAPKPKFSGQFVNKSTSEGLEVVKGSASADNQVEAITGATITSRAVVNGVNDAVEFYNSNLKGE</sequence>
<dbReference type="InterPro" id="IPR010209">
    <property type="entry name" value="Ion_transpt_RnfG/RsxG"/>
</dbReference>
<dbReference type="PANTHER" id="PTHR36118">
    <property type="entry name" value="ION-TRANSLOCATING OXIDOREDUCTASE COMPLEX SUBUNIT G"/>
    <property type="match status" value="1"/>
</dbReference>
<feature type="modified residue" description="FMN phosphoryl threonine" evidence="6">
    <location>
        <position position="162"/>
    </location>
</feature>
<dbReference type="PANTHER" id="PTHR36118:SF1">
    <property type="entry name" value="ION-TRANSLOCATING OXIDOREDUCTASE COMPLEX SUBUNIT G"/>
    <property type="match status" value="1"/>
</dbReference>
<keyword evidence="2 6" id="KW-0597">Phosphoprotein</keyword>
<keyword evidence="9" id="KW-1185">Reference proteome</keyword>
<keyword evidence="6" id="KW-0472">Membrane</keyword>
<evidence type="ECO:0000256" key="3">
    <source>
        <dbReference type="ARBA" id="ARBA00022630"/>
    </source>
</evidence>
<dbReference type="EC" id="7.-.-.-" evidence="6"/>
<proteinExistence type="inferred from homology"/>
<feature type="domain" description="FMN-binding" evidence="7">
    <location>
        <begin position="89"/>
        <end position="179"/>
    </location>
</feature>
<keyword evidence="6" id="KW-1133">Transmembrane helix</keyword>
<dbReference type="GO" id="GO:0022900">
    <property type="term" value="P:electron transport chain"/>
    <property type="evidence" value="ECO:0007669"/>
    <property type="project" value="UniProtKB-UniRule"/>
</dbReference>
<protein>
    <recommendedName>
        <fullName evidence="6">Ion-translocating oxidoreductase complex subunit G</fullName>
        <ecNumber evidence="6">7.-.-.-</ecNumber>
    </recommendedName>
    <alternativeName>
        <fullName evidence="6">Rnf electron transport complex subunit G</fullName>
    </alternativeName>
</protein>
<name>A0A9J6P4K5_9CLOT</name>
<dbReference type="HAMAP" id="MF_00479">
    <property type="entry name" value="RsxG_RnfG"/>
    <property type="match status" value="1"/>
</dbReference>
<keyword evidence="5 6" id="KW-0249">Electron transport</keyword>
<comment type="subcellular location">
    <subcellularLocation>
        <location evidence="6">Cell membrane</location>
        <topology evidence="6">Single-pass membrane protein</topology>
    </subcellularLocation>
</comment>
<reference evidence="8" key="1">
    <citation type="journal article" date="2021" name="mSystems">
        <title>Bacteria and Archaea Synergistically Convert Glycine Betaine to Biogenic Methane in the Formosa Cold Seep of the South China Sea.</title>
        <authorList>
            <person name="Li L."/>
            <person name="Zhang W."/>
            <person name="Zhang S."/>
            <person name="Song L."/>
            <person name="Sun Q."/>
            <person name="Zhang H."/>
            <person name="Xiang H."/>
            <person name="Dong X."/>
        </authorList>
    </citation>
    <scope>NUCLEOTIDE SEQUENCE</scope>
    <source>
        <strain evidence="8">ZWT</strain>
    </source>
</reference>
<evidence type="ECO:0000313" key="9">
    <source>
        <dbReference type="Proteomes" id="UP001056429"/>
    </source>
</evidence>
<keyword evidence="4 6" id="KW-0288">FMN</keyword>
<dbReference type="NCBIfam" id="TIGR01947">
    <property type="entry name" value="rnfG"/>
    <property type="match status" value="1"/>
</dbReference>
<gene>
    <name evidence="6" type="primary">rnfG</name>
    <name evidence="8" type="ORF">KDK92_18365</name>
</gene>
<reference evidence="8" key="2">
    <citation type="submission" date="2021-04" db="EMBL/GenBank/DDBJ databases">
        <authorList>
            <person name="Dong X."/>
        </authorList>
    </citation>
    <scope>NUCLEOTIDE SEQUENCE</scope>
    <source>
        <strain evidence="8">ZWT</strain>
    </source>
</reference>
<comment type="function">
    <text evidence="6">Part of a membrane-bound complex that couples electron transfer with translocation of ions across the membrane.</text>
</comment>
<evidence type="ECO:0000256" key="5">
    <source>
        <dbReference type="ARBA" id="ARBA00022982"/>
    </source>
</evidence>
<dbReference type="RefSeq" id="WP_250860848.1">
    <property type="nucleotide sequence ID" value="NZ_JAGSOJ010000004.1"/>
</dbReference>
<comment type="subunit">
    <text evidence="6">The complex is composed of six subunits: RnfA, RnfB, RnfC, RnfD, RnfE and RnfG.</text>
</comment>
<dbReference type="PIRSF" id="PIRSF006091">
    <property type="entry name" value="E_trnsport_RnfG"/>
    <property type="match status" value="1"/>
</dbReference>
<organism evidence="8 9">
    <name type="scientific">Oceanirhabdus seepicola</name>
    <dbReference type="NCBI Taxonomy" id="2828781"/>
    <lineage>
        <taxon>Bacteria</taxon>
        <taxon>Bacillati</taxon>
        <taxon>Bacillota</taxon>
        <taxon>Clostridia</taxon>
        <taxon>Eubacteriales</taxon>
        <taxon>Clostridiaceae</taxon>
        <taxon>Oceanirhabdus</taxon>
    </lineage>
</organism>
<evidence type="ECO:0000256" key="1">
    <source>
        <dbReference type="ARBA" id="ARBA00022448"/>
    </source>
</evidence>
<evidence type="ECO:0000256" key="4">
    <source>
        <dbReference type="ARBA" id="ARBA00022643"/>
    </source>
</evidence>
<dbReference type="GO" id="GO:0010181">
    <property type="term" value="F:FMN binding"/>
    <property type="evidence" value="ECO:0007669"/>
    <property type="project" value="InterPro"/>
</dbReference>
<evidence type="ECO:0000259" key="7">
    <source>
        <dbReference type="SMART" id="SM00900"/>
    </source>
</evidence>
<dbReference type="InterPro" id="IPR007329">
    <property type="entry name" value="FMN-bd"/>
</dbReference>
<evidence type="ECO:0000256" key="2">
    <source>
        <dbReference type="ARBA" id="ARBA00022553"/>
    </source>
</evidence>
<keyword evidence="1 6" id="KW-0813">Transport</keyword>
<accession>A0A9J6P4K5</accession>
<keyword evidence="6" id="KW-1003">Cell membrane</keyword>
<dbReference type="AlphaFoldDB" id="A0A9J6P4K5"/>
<dbReference type="Proteomes" id="UP001056429">
    <property type="component" value="Unassembled WGS sequence"/>
</dbReference>
<comment type="caution">
    <text evidence="8">The sequence shown here is derived from an EMBL/GenBank/DDBJ whole genome shotgun (WGS) entry which is preliminary data.</text>
</comment>
<keyword evidence="6" id="KW-0812">Transmembrane</keyword>
<keyword evidence="3 6" id="KW-0285">Flavoprotein</keyword>